<evidence type="ECO:0000313" key="1">
    <source>
        <dbReference type="EMBL" id="KAL0421446.1"/>
    </source>
</evidence>
<comment type="caution">
    <text evidence="1">The sequence shown here is derived from an EMBL/GenBank/DDBJ whole genome shotgun (WGS) entry which is preliminary data.</text>
</comment>
<dbReference type="GO" id="GO:0006044">
    <property type="term" value="P:N-acetylglucosamine metabolic process"/>
    <property type="evidence" value="ECO:0007669"/>
    <property type="project" value="TreeGrafter"/>
</dbReference>
<reference evidence="1" key="1">
    <citation type="submission" date="2020-06" db="EMBL/GenBank/DDBJ databases">
        <authorList>
            <person name="Li T."/>
            <person name="Hu X."/>
            <person name="Zhang T."/>
            <person name="Song X."/>
            <person name="Zhang H."/>
            <person name="Dai N."/>
            <person name="Sheng W."/>
            <person name="Hou X."/>
            <person name="Wei L."/>
        </authorList>
    </citation>
    <scope>NUCLEOTIDE SEQUENCE</scope>
    <source>
        <strain evidence="1">KEN1</strain>
        <tissue evidence="1">Leaf</tissue>
    </source>
</reference>
<organism evidence="1">
    <name type="scientific">Sesamum latifolium</name>
    <dbReference type="NCBI Taxonomy" id="2727402"/>
    <lineage>
        <taxon>Eukaryota</taxon>
        <taxon>Viridiplantae</taxon>
        <taxon>Streptophyta</taxon>
        <taxon>Embryophyta</taxon>
        <taxon>Tracheophyta</taxon>
        <taxon>Spermatophyta</taxon>
        <taxon>Magnoliopsida</taxon>
        <taxon>eudicotyledons</taxon>
        <taxon>Gunneridae</taxon>
        <taxon>Pentapetalae</taxon>
        <taxon>asterids</taxon>
        <taxon>lamiids</taxon>
        <taxon>Lamiales</taxon>
        <taxon>Pedaliaceae</taxon>
        <taxon>Sesamum</taxon>
    </lineage>
</organism>
<dbReference type="GO" id="GO:0003830">
    <property type="term" value="F:beta-1,4-mannosylglycoprotein 4-beta-N-acetylglucosaminyltransferase activity"/>
    <property type="evidence" value="ECO:0007669"/>
    <property type="project" value="InterPro"/>
</dbReference>
<proteinExistence type="predicted"/>
<dbReference type="EMBL" id="JACGWN010000011">
    <property type="protein sequence ID" value="KAL0421446.1"/>
    <property type="molecule type" value="Genomic_DNA"/>
</dbReference>
<dbReference type="PANTHER" id="PTHR12224">
    <property type="entry name" value="BETA-1,4-MANNOSYL-GLYCOPROTEIN BETA-1,4-N-ACETYLGLUCOSAMINYL-TRANSFERASE"/>
    <property type="match status" value="1"/>
</dbReference>
<dbReference type="PANTHER" id="PTHR12224:SF27">
    <property type="entry name" value="BETA-1,4-MANNOSYL-GLYCOPROTEIN 4-BETA-N-ACETYLGLUCOSAMINYLTRANSFERASE"/>
    <property type="match status" value="1"/>
</dbReference>
<protein>
    <submittedName>
        <fullName evidence="1">Uncharacterized protein</fullName>
    </submittedName>
</protein>
<dbReference type="Pfam" id="PF04724">
    <property type="entry name" value="Glyco_transf_17"/>
    <property type="match status" value="2"/>
</dbReference>
<accession>A0AAW2UWB7</accession>
<reference evidence="1" key="2">
    <citation type="journal article" date="2024" name="Plant">
        <title>Genomic evolution and insights into agronomic trait innovations of Sesamum species.</title>
        <authorList>
            <person name="Miao H."/>
            <person name="Wang L."/>
            <person name="Qu L."/>
            <person name="Liu H."/>
            <person name="Sun Y."/>
            <person name="Le M."/>
            <person name="Wang Q."/>
            <person name="Wei S."/>
            <person name="Zheng Y."/>
            <person name="Lin W."/>
            <person name="Duan Y."/>
            <person name="Cao H."/>
            <person name="Xiong S."/>
            <person name="Wang X."/>
            <person name="Wei L."/>
            <person name="Li C."/>
            <person name="Ma Q."/>
            <person name="Ju M."/>
            <person name="Zhao R."/>
            <person name="Li G."/>
            <person name="Mu C."/>
            <person name="Tian Q."/>
            <person name="Mei H."/>
            <person name="Zhang T."/>
            <person name="Gao T."/>
            <person name="Zhang H."/>
        </authorList>
    </citation>
    <scope>NUCLEOTIDE SEQUENCE</scope>
    <source>
        <strain evidence="1">KEN1</strain>
    </source>
</reference>
<dbReference type="InterPro" id="IPR006813">
    <property type="entry name" value="Glyco_trans_17"/>
</dbReference>
<name>A0AAW2UWB7_9LAMI</name>
<dbReference type="GO" id="GO:0016020">
    <property type="term" value="C:membrane"/>
    <property type="evidence" value="ECO:0007669"/>
    <property type="project" value="InterPro"/>
</dbReference>
<sequence>MLIPTCLFVIYVHGQKITYFLRPLWESPPKPFHEIPHYYHENVSMENLCKLHGWGIREYPRRVFDAVLFSNEVDILKIRWKELYPYVSEFVLLESNSTFTGLPKPLVFSTVRDQFKFLEPRLTYGQVPGRFRKGENPFIEEASETCIGLSPQTSRWRASVHIYQAGKTRYAHYRQSDEILADAGWHCSFCFRHISEFIFKMKAYSHVDRVRFSHFLNPKRVQRVICKGADLFDMLPEEYTFKEIIGKMGPIPHSYSAVHLPAYLLENADEFKFLLPGNCLRESG</sequence>
<dbReference type="AlphaFoldDB" id="A0AAW2UWB7"/>
<gene>
    <name evidence="1" type="ORF">Slati_3167500</name>
</gene>